<evidence type="ECO:0000256" key="1">
    <source>
        <dbReference type="SAM" id="SignalP"/>
    </source>
</evidence>
<protein>
    <recommendedName>
        <fullName evidence="2">Peptidase S6 domain-containing protein</fullName>
    </recommendedName>
</protein>
<evidence type="ECO:0000259" key="2">
    <source>
        <dbReference type="PROSITE" id="PS51691"/>
    </source>
</evidence>
<comment type="caution">
    <text evidence="3">The sequence shown here is derived from an EMBL/GenBank/DDBJ whole genome shotgun (WGS) entry which is preliminary data.</text>
</comment>
<evidence type="ECO:0000313" key="4">
    <source>
        <dbReference type="Proteomes" id="UP000029870"/>
    </source>
</evidence>
<feature type="domain" description="Peptidase S6" evidence="2">
    <location>
        <begin position="26"/>
        <end position="234"/>
    </location>
</feature>
<proteinExistence type="predicted"/>
<gene>
    <name evidence="3" type="ORF">LS77_001680</name>
</gene>
<dbReference type="EMBL" id="JRPH02000004">
    <property type="protein sequence ID" value="TLE05935.1"/>
    <property type="molecule type" value="Genomic_DNA"/>
</dbReference>
<organism evidence="3 4">
    <name type="scientific">Helicobacter bilis</name>
    <dbReference type="NCBI Taxonomy" id="37372"/>
    <lineage>
        <taxon>Bacteria</taxon>
        <taxon>Pseudomonadati</taxon>
        <taxon>Campylobacterota</taxon>
        <taxon>Epsilonproteobacteria</taxon>
        <taxon>Campylobacterales</taxon>
        <taxon>Helicobacteraceae</taxon>
        <taxon>Helicobacter</taxon>
    </lineage>
</organism>
<reference evidence="3 4" key="1">
    <citation type="journal article" date="2014" name="Genome Announc.">
        <title>Draft genome sequences of eight enterohepatic helicobacter species isolated from both laboratory and wild rodents.</title>
        <authorList>
            <person name="Sheh A."/>
            <person name="Shen Z."/>
            <person name="Fox J.G."/>
        </authorList>
    </citation>
    <scope>NUCLEOTIDE SEQUENCE [LARGE SCALE GENOMIC DNA]</scope>
    <source>
        <strain evidence="3 4">Missouri</strain>
    </source>
</reference>
<dbReference type="GeneID" id="60657196"/>
<dbReference type="InterPro" id="IPR030396">
    <property type="entry name" value="Peptidase_S6_dom"/>
</dbReference>
<feature type="chain" id="PRO_5025572420" description="Peptidase S6 domain-containing protein" evidence="1">
    <location>
        <begin position="25"/>
        <end position="234"/>
    </location>
</feature>
<dbReference type="Gene3D" id="2.40.10.120">
    <property type="match status" value="1"/>
</dbReference>
<sequence>MLQKKKWIAVALAGYLGVMTSLKAQDIRNEHFFYRDFLDLGQNKGVFSAGAQNVILHSSKTPGVSVDFQSPIIDQSAHSNNGNSTALGRNFAITATHVKQITDSNTSNGEGQLKWGNSYYGRPKEYSNNGLDVKFLRFNKYIVEGETELFDAKLPETNGGNKLSPEEEKKNLEALKKALEDYQNSDGTYYIFQAGQGRLSLRDGAHQDGEGFDKAGIFGNTGLRGGGELWSDKI</sequence>
<dbReference type="Pfam" id="PF02395">
    <property type="entry name" value="Peptidase_S6"/>
    <property type="match status" value="1"/>
</dbReference>
<dbReference type="Proteomes" id="UP000029870">
    <property type="component" value="Unassembled WGS sequence"/>
</dbReference>
<accession>A0A6D2CEH3</accession>
<feature type="signal peptide" evidence="1">
    <location>
        <begin position="1"/>
        <end position="24"/>
    </location>
</feature>
<evidence type="ECO:0000313" key="3">
    <source>
        <dbReference type="EMBL" id="TLE05935.1"/>
    </source>
</evidence>
<name>A0A6D2CEH3_9HELI</name>
<keyword evidence="1" id="KW-0732">Signal</keyword>
<dbReference type="PROSITE" id="PS51691">
    <property type="entry name" value="PEPTIDASE_S6"/>
    <property type="match status" value="1"/>
</dbReference>
<dbReference type="AlphaFoldDB" id="A0A6D2CEH3"/>
<dbReference type="GO" id="GO:0004175">
    <property type="term" value="F:endopeptidase activity"/>
    <property type="evidence" value="ECO:0007669"/>
    <property type="project" value="InterPro"/>
</dbReference>
<dbReference type="RefSeq" id="WP_004088086.1">
    <property type="nucleotide sequence ID" value="NZ_JRPH02000004.1"/>
</dbReference>